<protein>
    <submittedName>
        <fullName evidence="1">Uncharacterized protein</fullName>
    </submittedName>
</protein>
<evidence type="ECO:0000313" key="1">
    <source>
        <dbReference type="EMBL" id="PQN02080.1"/>
    </source>
</evidence>
<dbReference type="Proteomes" id="UP000238186">
    <property type="component" value="Unassembled WGS sequence"/>
</dbReference>
<dbReference type="AlphaFoldDB" id="A0A2S8D8G0"/>
<gene>
    <name evidence="1" type="ORF">C5K18_20250</name>
</gene>
<proteinExistence type="predicted"/>
<evidence type="ECO:0000313" key="2">
    <source>
        <dbReference type="Proteomes" id="UP000238186"/>
    </source>
</evidence>
<dbReference type="EMBL" id="PUGT01000399">
    <property type="protein sequence ID" value="PQN02080.1"/>
    <property type="molecule type" value="Genomic_DNA"/>
</dbReference>
<comment type="caution">
    <text evidence="1">The sequence shown here is derived from an EMBL/GenBank/DDBJ whole genome shotgun (WGS) entry which is preliminary data.</text>
</comment>
<reference evidence="1 2" key="1">
    <citation type="submission" date="2018-02" db="EMBL/GenBank/DDBJ databases">
        <title>Distribution and characterization of Shiga toxin converting temperate phage carried by Shigella flexneri in Hispaniola.</title>
        <authorList>
            <person name="Fogolari M."/>
            <person name="Mavian C."/>
            <person name="Angeletti S."/>
            <person name="Salemi M."/>
            <person name="Lampel K.A."/>
            <person name="Maurelli A.T."/>
        </authorList>
    </citation>
    <scope>NUCLEOTIDE SEQUENCE [LARGE SCALE GENOMIC DNA]</scope>
    <source>
        <strain evidence="1 2">BS979</strain>
    </source>
</reference>
<sequence>MKRHNQRLKIISEYFGGVPVKNIGIREVYSFLEIRAAGSKFAIANQYRALLSVKWHTEFGNLNRGDMLTSEQHRCSNEKKKF</sequence>
<accession>A0A2S8D8G0</accession>
<organism evidence="1 2">
    <name type="scientific">Shigella dysenteriae</name>
    <dbReference type="NCBI Taxonomy" id="622"/>
    <lineage>
        <taxon>Bacteria</taxon>
        <taxon>Pseudomonadati</taxon>
        <taxon>Pseudomonadota</taxon>
        <taxon>Gammaproteobacteria</taxon>
        <taxon>Enterobacterales</taxon>
        <taxon>Enterobacteriaceae</taxon>
        <taxon>Shigella</taxon>
    </lineage>
</organism>
<name>A0A2S8D8G0_SHIDY</name>